<protein>
    <recommendedName>
        <fullName evidence="3">diguanylate cyclase</fullName>
        <ecNumber evidence="3">2.7.7.65</ecNumber>
    </recommendedName>
</protein>
<dbReference type="GO" id="GO:0005886">
    <property type="term" value="C:plasma membrane"/>
    <property type="evidence" value="ECO:0007669"/>
    <property type="project" value="UniProtKB-SubCell"/>
</dbReference>
<accession>A0A1H7LGK3</accession>
<dbReference type="AlphaFoldDB" id="A0A1H7LGK3"/>
<dbReference type="InterPro" id="IPR043128">
    <property type="entry name" value="Rev_trsase/Diguanyl_cyclase"/>
</dbReference>
<dbReference type="SUPFAM" id="SSF55073">
    <property type="entry name" value="Nucleotide cyclase"/>
    <property type="match status" value="1"/>
</dbReference>
<feature type="transmembrane region" description="Helical" evidence="5">
    <location>
        <begin position="79"/>
        <end position="96"/>
    </location>
</feature>
<proteinExistence type="predicted"/>
<dbReference type="InterPro" id="IPR050469">
    <property type="entry name" value="Diguanylate_Cyclase"/>
</dbReference>
<gene>
    <name evidence="7" type="ORF">SAMN05216214_10713</name>
</gene>
<dbReference type="SMART" id="SM00267">
    <property type="entry name" value="GGDEF"/>
    <property type="match status" value="1"/>
</dbReference>
<dbReference type="PROSITE" id="PS50887">
    <property type="entry name" value="GGDEF"/>
    <property type="match status" value="1"/>
</dbReference>
<feature type="transmembrane region" description="Helical" evidence="5">
    <location>
        <begin position="140"/>
        <end position="171"/>
    </location>
</feature>
<dbReference type="InterPro" id="IPR029787">
    <property type="entry name" value="Nucleotide_cyclase"/>
</dbReference>
<comment type="catalytic activity">
    <reaction evidence="4">
        <text>2 GTP = 3',3'-c-di-GMP + 2 diphosphate</text>
        <dbReference type="Rhea" id="RHEA:24898"/>
        <dbReference type="ChEBI" id="CHEBI:33019"/>
        <dbReference type="ChEBI" id="CHEBI:37565"/>
        <dbReference type="ChEBI" id="CHEBI:58805"/>
        <dbReference type="EC" id="2.7.7.65"/>
    </reaction>
</comment>
<keyword evidence="5" id="KW-0812">Transmembrane</keyword>
<dbReference type="GO" id="GO:0052621">
    <property type="term" value="F:diguanylate cyclase activity"/>
    <property type="evidence" value="ECO:0007669"/>
    <property type="project" value="UniProtKB-EC"/>
</dbReference>
<keyword evidence="5" id="KW-0472">Membrane</keyword>
<feature type="transmembrane region" description="Helical" evidence="5">
    <location>
        <begin position="183"/>
        <end position="204"/>
    </location>
</feature>
<comment type="subcellular location">
    <subcellularLocation>
        <location evidence="2">Cell inner membrane</location>
    </subcellularLocation>
</comment>
<evidence type="ECO:0000256" key="2">
    <source>
        <dbReference type="ARBA" id="ARBA00004533"/>
    </source>
</evidence>
<sequence>MKLPHLDWVNQDSPYLRQHKDGFRLLRFYADMERAFDRYHTDVYLIRIRWALLVAVFLMGMFALLDALTMPSEVRNPVVLLRLGLIVPMLLLTWWSTYHERLVKHLQLIGGFCALAAGLGVVAIVGTARAHDFPLPYEGLILVIVFFYFLAGLRFVAASVCGWLTFLAYLSMELLMGMPAETLIFNCFFLATANVIGSVGCYFLEYASRENFLAQGLLQDLAEKDGLTGLLNRRAFNEYTERSWRQASREQVPVAVMMIDVDFFKRYNDHFGHSAGDEALKKVAGVLAEHAKRPLDVVARYGGEEFIGLWFNVSEMAIREIAEDLRRGVEQLHMAHPQSDAAQVVTISIGIAYLTPRPHIPNEEAQRLADVALYLAKENGRNQAVLKRHGY</sequence>
<dbReference type="Proteomes" id="UP000185766">
    <property type="component" value="Unassembled WGS sequence"/>
</dbReference>
<organism evidence="7 8">
    <name type="scientific">Atopomonas hussainii</name>
    <dbReference type="NCBI Taxonomy" id="1429083"/>
    <lineage>
        <taxon>Bacteria</taxon>
        <taxon>Pseudomonadati</taxon>
        <taxon>Pseudomonadota</taxon>
        <taxon>Gammaproteobacteria</taxon>
        <taxon>Pseudomonadales</taxon>
        <taxon>Pseudomonadaceae</taxon>
        <taxon>Atopomonas</taxon>
    </lineage>
</organism>
<dbReference type="Gene3D" id="3.30.70.270">
    <property type="match status" value="1"/>
</dbReference>
<keyword evidence="5" id="KW-1133">Transmembrane helix</keyword>
<evidence type="ECO:0000256" key="3">
    <source>
        <dbReference type="ARBA" id="ARBA00012528"/>
    </source>
</evidence>
<dbReference type="STRING" id="1429083.GCA_001885685_00433"/>
<dbReference type="FunFam" id="3.30.70.270:FF:000001">
    <property type="entry name" value="Diguanylate cyclase domain protein"/>
    <property type="match status" value="1"/>
</dbReference>
<evidence type="ECO:0000259" key="6">
    <source>
        <dbReference type="PROSITE" id="PS50887"/>
    </source>
</evidence>
<dbReference type="InterPro" id="IPR000160">
    <property type="entry name" value="GGDEF_dom"/>
</dbReference>
<dbReference type="Pfam" id="PF00990">
    <property type="entry name" value="GGDEF"/>
    <property type="match status" value="1"/>
</dbReference>
<evidence type="ECO:0000313" key="8">
    <source>
        <dbReference type="Proteomes" id="UP000185766"/>
    </source>
</evidence>
<comment type="cofactor">
    <cofactor evidence="1">
        <name>Mg(2+)</name>
        <dbReference type="ChEBI" id="CHEBI:18420"/>
    </cofactor>
</comment>
<evidence type="ECO:0000256" key="4">
    <source>
        <dbReference type="ARBA" id="ARBA00034247"/>
    </source>
</evidence>
<feature type="transmembrane region" description="Helical" evidence="5">
    <location>
        <begin position="48"/>
        <end position="67"/>
    </location>
</feature>
<dbReference type="EMBL" id="FOAS01000007">
    <property type="protein sequence ID" value="SEK97990.1"/>
    <property type="molecule type" value="Genomic_DNA"/>
</dbReference>
<name>A0A1H7LGK3_9GAMM</name>
<dbReference type="PANTHER" id="PTHR45138:SF9">
    <property type="entry name" value="DIGUANYLATE CYCLASE DGCM-RELATED"/>
    <property type="match status" value="1"/>
</dbReference>
<feature type="transmembrane region" description="Helical" evidence="5">
    <location>
        <begin position="108"/>
        <end position="128"/>
    </location>
</feature>
<keyword evidence="8" id="KW-1185">Reference proteome</keyword>
<reference evidence="7 8" key="1">
    <citation type="submission" date="2016-10" db="EMBL/GenBank/DDBJ databases">
        <authorList>
            <person name="de Groot N.N."/>
        </authorList>
    </citation>
    <scope>NUCLEOTIDE SEQUENCE [LARGE SCALE GENOMIC DNA]</scope>
    <source>
        <strain evidence="7 8">JCM 19513</strain>
    </source>
</reference>
<feature type="domain" description="GGDEF" evidence="6">
    <location>
        <begin position="252"/>
        <end position="389"/>
    </location>
</feature>
<dbReference type="RefSeq" id="WP_074867083.1">
    <property type="nucleotide sequence ID" value="NZ_FOAS01000007.1"/>
</dbReference>
<evidence type="ECO:0000313" key="7">
    <source>
        <dbReference type="EMBL" id="SEK97990.1"/>
    </source>
</evidence>
<dbReference type="EC" id="2.7.7.65" evidence="3"/>
<dbReference type="NCBIfam" id="TIGR00254">
    <property type="entry name" value="GGDEF"/>
    <property type="match status" value="1"/>
</dbReference>
<evidence type="ECO:0000256" key="5">
    <source>
        <dbReference type="SAM" id="Phobius"/>
    </source>
</evidence>
<dbReference type="GO" id="GO:1902201">
    <property type="term" value="P:negative regulation of bacterial-type flagellum-dependent cell motility"/>
    <property type="evidence" value="ECO:0007669"/>
    <property type="project" value="TreeGrafter"/>
</dbReference>
<evidence type="ECO:0000256" key="1">
    <source>
        <dbReference type="ARBA" id="ARBA00001946"/>
    </source>
</evidence>
<dbReference type="PANTHER" id="PTHR45138">
    <property type="entry name" value="REGULATORY COMPONENTS OF SENSORY TRANSDUCTION SYSTEM"/>
    <property type="match status" value="1"/>
</dbReference>
<dbReference type="CDD" id="cd01949">
    <property type="entry name" value="GGDEF"/>
    <property type="match status" value="1"/>
</dbReference>
<dbReference type="GO" id="GO:0043709">
    <property type="term" value="P:cell adhesion involved in single-species biofilm formation"/>
    <property type="evidence" value="ECO:0007669"/>
    <property type="project" value="TreeGrafter"/>
</dbReference>